<sequence>MPKSNLRKWFLLTHFTPHRTSFLNFTFSSFIFYVFSYYFPFFLILSFLHSNIQRSNLRPNSIINTYDPAPPTKPFNLIYLCNC</sequence>
<proteinExistence type="predicted"/>
<evidence type="ECO:0000313" key="2">
    <source>
        <dbReference type="EMBL" id="PIN20122.1"/>
    </source>
</evidence>
<evidence type="ECO:0000313" key="3">
    <source>
        <dbReference type="Proteomes" id="UP000231279"/>
    </source>
</evidence>
<dbReference type="Proteomes" id="UP000231279">
    <property type="component" value="Unassembled WGS sequence"/>
</dbReference>
<evidence type="ECO:0000256" key="1">
    <source>
        <dbReference type="SAM" id="Phobius"/>
    </source>
</evidence>
<comment type="caution">
    <text evidence="2">The sequence shown here is derived from an EMBL/GenBank/DDBJ whole genome shotgun (WGS) entry which is preliminary data.</text>
</comment>
<keyword evidence="3" id="KW-1185">Reference proteome</keyword>
<dbReference type="AlphaFoldDB" id="A0A2G9HRH5"/>
<organism evidence="2 3">
    <name type="scientific">Handroanthus impetiginosus</name>
    <dbReference type="NCBI Taxonomy" id="429701"/>
    <lineage>
        <taxon>Eukaryota</taxon>
        <taxon>Viridiplantae</taxon>
        <taxon>Streptophyta</taxon>
        <taxon>Embryophyta</taxon>
        <taxon>Tracheophyta</taxon>
        <taxon>Spermatophyta</taxon>
        <taxon>Magnoliopsida</taxon>
        <taxon>eudicotyledons</taxon>
        <taxon>Gunneridae</taxon>
        <taxon>Pentapetalae</taxon>
        <taxon>asterids</taxon>
        <taxon>lamiids</taxon>
        <taxon>Lamiales</taxon>
        <taxon>Bignoniaceae</taxon>
        <taxon>Crescentiina</taxon>
        <taxon>Tabebuia alliance</taxon>
        <taxon>Handroanthus</taxon>
    </lineage>
</organism>
<feature type="transmembrane region" description="Helical" evidence="1">
    <location>
        <begin position="30"/>
        <end position="48"/>
    </location>
</feature>
<name>A0A2G9HRH5_9LAMI</name>
<keyword evidence="1" id="KW-0812">Transmembrane</keyword>
<dbReference type="EMBL" id="NKXS01001171">
    <property type="protein sequence ID" value="PIN20122.1"/>
    <property type="molecule type" value="Genomic_DNA"/>
</dbReference>
<gene>
    <name evidence="2" type="ORF">CDL12_07179</name>
</gene>
<protein>
    <submittedName>
        <fullName evidence="2">Uncharacterized protein</fullName>
    </submittedName>
</protein>
<keyword evidence="1" id="KW-0472">Membrane</keyword>
<keyword evidence="1" id="KW-1133">Transmembrane helix</keyword>
<accession>A0A2G9HRH5</accession>
<reference evidence="3" key="1">
    <citation type="journal article" date="2018" name="Gigascience">
        <title>Genome assembly of the Pink Ipe (Handroanthus impetiginosus, Bignoniaceae), a highly valued, ecologically keystone Neotropical timber forest tree.</title>
        <authorList>
            <person name="Silva-Junior O.B."/>
            <person name="Grattapaglia D."/>
            <person name="Novaes E."/>
            <person name="Collevatti R.G."/>
        </authorList>
    </citation>
    <scope>NUCLEOTIDE SEQUENCE [LARGE SCALE GENOMIC DNA]</scope>
    <source>
        <strain evidence="3">cv. UFG-1</strain>
    </source>
</reference>